<accession>A0A375AE00</accession>
<dbReference type="GO" id="GO:0015293">
    <property type="term" value="F:symporter activity"/>
    <property type="evidence" value="ECO:0007669"/>
    <property type="project" value="UniProtKB-KW"/>
</dbReference>
<organism evidence="14 15">
    <name type="scientific">Dickeya aquatica</name>
    <dbReference type="NCBI Taxonomy" id="1401087"/>
    <lineage>
        <taxon>Bacteria</taxon>
        <taxon>Pseudomonadati</taxon>
        <taxon>Pseudomonadota</taxon>
        <taxon>Gammaproteobacteria</taxon>
        <taxon>Enterobacterales</taxon>
        <taxon>Pectobacteriaceae</taxon>
        <taxon>Dickeya</taxon>
    </lineage>
</organism>
<evidence type="ECO:0000259" key="13">
    <source>
        <dbReference type="PROSITE" id="PS50850"/>
    </source>
</evidence>
<comment type="function">
    <text evidence="10">Uptake of alpha-ketoglutarate across the boundary membrane with the concomitant import of a cation (symport system).</text>
</comment>
<dbReference type="InterPro" id="IPR020846">
    <property type="entry name" value="MFS_dom"/>
</dbReference>
<feature type="transmembrane region" description="Helical" evidence="12">
    <location>
        <begin position="280"/>
        <end position="298"/>
    </location>
</feature>
<comment type="subcellular location">
    <subcellularLocation>
        <location evidence="1">Cell inner membrane</location>
        <topology evidence="1">Multi-pass membrane protein</topology>
    </subcellularLocation>
</comment>
<dbReference type="Proteomes" id="UP000294820">
    <property type="component" value="Chromosome 1"/>
</dbReference>
<dbReference type="RefSeq" id="WP_035343832.1">
    <property type="nucleotide sequence ID" value="NZ_LT615367.1"/>
</dbReference>
<evidence type="ECO:0000256" key="12">
    <source>
        <dbReference type="SAM" id="Phobius"/>
    </source>
</evidence>
<dbReference type="Pfam" id="PF00083">
    <property type="entry name" value="Sugar_tr"/>
    <property type="match status" value="1"/>
</dbReference>
<dbReference type="GO" id="GO:0005886">
    <property type="term" value="C:plasma membrane"/>
    <property type="evidence" value="ECO:0007669"/>
    <property type="project" value="UniProtKB-SubCell"/>
</dbReference>
<keyword evidence="6 12" id="KW-0812">Transmembrane</keyword>
<dbReference type="PANTHER" id="PTHR43528">
    <property type="entry name" value="ALPHA-KETOGLUTARATE PERMEASE"/>
    <property type="match status" value="1"/>
</dbReference>
<feature type="transmembrane region" description="Helical" evidence="12">
    <location>
        <begin position="370"/>
        <end position="391"/>
    </location>
</feature>
<keyword evidence="3" id="KW-0813">Transport</keyword>
<evidence type="ECO:0000256" key="8">
    <source>
        <dbReference type="ARBA" id="ARBA00022989"/>
    </source>
</evidence>
<feature type="transmembrane region" description="Helical" evidence="12">
    <location>
        <begin position="193"/>
        <end position="212"/>
    </location>
</feature>
<dbReference type="InterPro" id="IPR036259">
    <property type="entry name" value="MFS_trans_sf"/>
</dbReference>
<feature type="transmembrane region" description="Helical" evidence="12">
    <location>
        <begin position="60"/>
        <end position="82"/>
    </location>
</feature>
<evidence type="ECO:0000313" key="15">
    <source>
        <dbReference type="Proteomes" id="UP000294820"/>
    </source>
</evidence>
<feature type="transmembrane region" description="Helical" evidence="12">
    <location>
        <begin position="94"/>
        <end position="114"/>
    </location>
</feature>
<feature type="transmembrane region" description="Helical" evidence="12">
    <location>
        <begin position="310"/>
        <end position="329"/>
    </location>
</feature>
<dbReference type="PROSITE" id="PS50850">
    <property type="entry name" value="MFS"/>
    <property type="match status" value="1"/>
</dbReference>
<proteinExistence type="inferred from homology"/>
<feature type="transmembrane region" description="Helical" evidence="12">
    <location>
        <begin position="335"/>
        <end position="358"/>
    </location>
</feature>
<evidence type="ECO:0000256" key="6">
    <source>
        <dbReference type="ARBA" id="ARBA00022692"/>
    </source>
</evidence>
<evidence type="ECO:0000256" key="10">
    <source>
        <dbReference type="ARBA" id="ARBA00058957"/>
    </source>
</evidence>
<dbReference type="InterPro" id="IPR004736">
    <property type="entry name" value="MHS_symport"/>
</dbReference>
<comment type="similarity">
    <text evidence="2">Belongs to the major facilitator superfamily. Metabolite:H+ Symporter (MHS) family (TC 2.A.1.6) family.</text>
</comment>
<feature type="domain" description="Major facilitator superfamily (MFS) profile" evidence="13">
    <location>
        <begin position="21"/>
        <end position="426"/>
    </location>
</feature>
<dbReference type="InterPro" id="IPR011701">
    <property type="entry name" value="MFS"/>
</dbReference>
<dbReference type="AlphaFoldDB" id="A0A375AE00"/>
<evidence type="ECO:0000256" key="2">
    <source>
        <dbReference type="ARBA" id="ARBA00008240"/>
    </source>
</evidence>
<dbReference type="PROSITE" id="PS00217">
    <property type="entry name" value="SUGAR_TRANSPORT_2"/>
    <property type="match status" value="1"/>
</dbReference>
<dbReference type="Pfam" id="PF07690">
    <property type="entry name" value="MFS_1"/>
    <property type="match status" value="1"/>
</dbReference>
<dbReference type="NCBIfam" id="NF007710">
    <property type="entry name" value="PRK10406.1"/>
    <property type="match status" value="1"/>
</dbReference>
<evidence type="ECO:0000256" key="7">
    <source>
        <dbReference type="ARBA" id="ARBA00022847"/>
    </source>
</evidence>
<evidence type="ECO:0000256" key="5">
    <source>
        <dbReference type="ARBA" id="ARBA00022519"/>
    </source>
</evidence>
<evidence type="ECO:0000313" key="14">
    <source>
        <dbReference type="EMBL" id="SLM64313.1"/>
    </source>
</evidence>
<feature type="transmembrane region" description="Helical" evidence="12">
    <location>
        <begin position="242"/>
        <end position="260"/>
    </location>
</feature>
<keyword evidence="5" id="KW-0997">Cell inner membrane</keyword>
<keyword evidence="7" id="KW-0769">Symport</keyword>
<feature type="transmembrane region" description="Helical" evidence="12">
    <location>
        <begin position="120"/>
        <end position="137"/>
    </location>
</feature>
<evidence type="ECO:0000256" key="3">
    <source>
        <dbReference type="ARBA" id="ARBA00022448"/>
    </source>
</evidence>
<protein>
    <recommendedName>
        <fullName evidence="11">Alpha-ketoglutarate permease</fullName>
    </recommendedName>
</protein>
<dbReference type="InterPro" id="IPR005829">
    <property type="entry name" value="Sugar_transporter_CS"/>
</dbReference>
<evidence type="ECO:0000256" key="9">
    <source>
        <dbReference type="ARBA" id="ARBA00023136"/>
    </source>
</evidence>
<dbReference type="KEGG" id="daq:DAQ1742_03509"/>
<keyword evidence="15" id="KW-1185">Reference proteome</keyword>
<dbReference type="SUPFAM" id="SSF103473">
    <property type="entry name" value="MFS general substrate transporter"/>
    <property type="match status" value="1"/>
</dbReference>
<evidence type="ECO:0000256" key="4">
    <source>
        <dbReference type="ARBA" id="ARBA00022475"/>
    </source>
</evidence>
<evidence type="ECO:0000256" key="11">
    <source>
        <dbReference type="ARBA" id="ARBA00069296"/>
    </source>
</evidence>
<name>A0A375AE00_9GAMM</name>
<dbReference type="InterPro" id="IPR051084">
    <property type="entry name" value="H+-coupled_symporters"/>
</dbReference>
<dbReference type="PANTHER" id="PTHR43528:SF1">
    <property type="entry name" value="ALPHA-KETOGLUTARATE PERMEASE"/>
    <property type="match status" value="1"/>
</dbReference>
<feature type="transmembrane region" description="Helical" evidence="12">
    <location>
        <begin position="403"/>
        <end position="421"/>
    </location>
</feature>
<dbReference type="NCBIfam" id="TIGR00883">
    <property type="entry name" value="2A0106"/>
    <property type="match status" value="1"/>
</dbReference>
<sequence>MNTIKPQDRNLAAGTRQRIWAIVGASSGNLVEWFDFYVYSFCSLYFAHVFFPTGNSTTQLLQTAGVFAAGFLMRPIGGWLFGYIADKHGRKKSMLISVCMMCFGSLVIACLPGYDSIGVWAPALLLIARLFQGLSVGGEYGTSATYMSEVAVAGRKGFYASFQYVTLIGGQLLALLVVVILQQVLSDVELRSWGWRIPFALGAALAVVALFLRRSLNETSDDNTRSRKDAGSLRALWQNRRAFIMVLGFTAGGSLSFYTYTTYMQKYLVNTVGMGTKSASNLMTLALFVFMLLQPLFGALSDKIGRRRSMLCFGALSALLTVPILSTLHSVTDPLLAFSLIMLALVIVSFYTSISGILKAEMFPPEVRALGVGLSYAVANALFGGSAEYVALLLKSWGTESSFFWYVSMMGALAFLVSLGLHHKGKGETL</sequence>
<feature type="transmembrane region" description="Helical" evidence="12">
    <location>
        <begin position="158"/>
        <end position="181"/>
    </location>
</feature>
<keyword evidence="4" id="KW-1003">Cell membrane</keyword>
<dbReference type="InterPro" id="IPR005828">
    <property type="entry name" value="MFS_sugar_transport-like"/>
</dbReference>
<evidence type="ECO:0000256" key="1">
    <source>
        <dbReference type="ARBA" id="ARBA00004429"/>
    </source>
</evidence>
<dbReference type="FunFam" id="1.20.1250.20:FF:000095">
    <property type="entry name" value="Alpha-ketoglutarate permease"/>
    <property type="match status" value="1"/>
</dbReference>
<reference evidence="14 15" key="1">
    <citation type="submission" date="2016-09" db="EMBL/GenBank/DDBJ databases">
        <authorList>
            <person name="Reverchon S."/>
            <person name="Nasser W."/>
            <person name="Leonard S."/>
            <person name="Brochier C."/>
            <person name="Duprey A."/>
        </authorList>
    </citation>
    <scope>NUCLEOTIDE SEQUENCE [LARGE SCALE GENOMIC DNA]</scope>
    <source>
        <strain evidence="14 15">174/2</strain>
    </source>
</reference>
<dbReference type="Gene3D" id="1.20.1250.20">
    <property type="entry name" value="MFS general substrate transporter like domains"/>
    <property type="match status" value="1"/>
</dbReference>
<dbReference type="CDD" id="cd17367">
    <property type="entry name" value="MFS_KgtP"/>
    <property type="match status" value="1"/>
</dbReference>
<keyword evidence="8 12" id="KW-1133">Transmembrane helix</keyword>
<dbReference type="EMBL" id="LT615367">
    <property type="protein sequence ID" value="SLM64313.1"/>
    <property type="molecule type" value="Genomic_DNA"/>
</dbReference>
<keyword evidence="9 12" id="KW-0472">Membrane</keyword>
<gene>
    <name evidence="14" type="primary">kgtP</name>
    <name evidence="14" type="ORF">DAQ1742_03509</name>
</gene>